<comment type="similarity">
    <text evidence="2">Belongs to the amino acid/polyamine transporter 2 family. Amino acid/auxin permease (AAAP) (TC 2.A.18.1) subfamily.</text>
</comment>
<evidence type="ECO:0000256" key="9">
    <source>
        <dbReference type="ARBA" id="ARBA00023294"/>
    </source>
</evidence>
<keyword evidence="5" id="KW-0769">Symport</keyword>
<evidence type="ECO:0000256" key="5">
    <source>
        <dbReference type="ARBA" id="ARBA00022847"/>
    </source>
</evidence>
<evidence type="ECO:0000256" key="3">
    <source>
        <dbReference type="ARBA" id="ARBA00022448"/>
    </source>
</evidence>
<feature type="transmembrane region" description="Helical" evidence="11">
    <location>
        <begin position="439"/>
        <end position="457"/>
    </location>
</feature>
<dbReference type="GO" id="GO:0015293">
    <property type="term" value="F:symporter activity"/>
    <property type="evidence" value="ECO:0007669"/>
    <property type="project" value="UniProtKB-KW"/>
</dbReference>
<dbReference type="OrthoDB" id="40134at2759"/>
<comment type="subcellular location">
    <subcellularLocation>
        <location evidence="1">Endomembrane system</location>
        <topology evidence="1">Multi-pass membrane protein</topology>
    </subcellularLocation>
</comment>
<keyword evidence="9" id="KW-0927">Auxin signaling pathway</keyword>
<keyword evidence="3" id="KW-0813">Transport</keyword>
<keyword evidence="14" id="KW-1185">Reference proteome</keyword>
<evidence type="ECO:0000313" key="13">
    <source>
        <dbReference type="EMBL" id="PRQ25082.1"/>
    </source>
</evidence>
<dbReference type="GO" id="GO:0009734">
    <property type="term" value="P:auxin-activated signaling pathway"/>
    <property type="evidence" value="ECO:0007669"/>
    <property type="project" value="UniProtKB-KW"/>
</dbReference>
<feature type="transmembrane region" description="Helical" evidence="11">
    <location>
        <begin position="413"/>
        <end position="433"/>
    </location>
</feature>
<feature type="transmembrane region" description="Helical" evidence="11">
    <location>
        <begin position="200"/>
        <end position="218"/>
    </location>
</feature>
<name>A0A2P6PT28_ROSCH</name>
<evidence type="ECO:0000256" key="4">
    <source>
        <dbReference type="ARBA" id="ARBA00022692"/>
    </source>
</evidence>
<evidence type="ECO:0000256" key="7">
    <source>
        <dbReference type="ARBA" id="ARBA00022989"/>
    </source>
</evidence>
<feature type="transmembrane region" description="Helical" evidence="11">
    <location>
        <begin position="225"/>
        <end position="247"/>
    </location>
</feature>
<dbReference type="GO" id="GO:0006865">
    <property type="term" value="P:amino acid transport"/>
    <property type="evidence" value="ECO:0007669"/>
    <property type="project" value="UniProtKB-KW"/>
</dbReference>
<evidence type="ECO:0000256" key="6">
    <source>
        <dbReference type="ARBA" id="ARBA00022970"/>
    </source>
</evidence>
<dbReference type="STRING" id="74649.A0A2P6PT28"/>
<feature type="transmembrane region" description="Helical" evidence="11">
    <location>
        <begin position="157"/>
        <end position="180"/>
    </location>
</feature>
<gene>
    <name evidence="13" type="ORF">RchiOBHm_Chr6g0279691</name>
</gene>
<proteinExistence type="inferred from homology"/>
<dbReference type="AlphaFoldDB" id="A0A2P6PT28"/>
<evidence type="ECO:0000256" key="11">
    <source>
        <dbReference type="SAM" id="Phobius"/>
    </source>
</evidence>
<organism evidence="13 14">
    <name type="scientific">Rosa chinensis</name>
    <name type="common">China rose</name>
    <dbReference type="NCBI Taxonomy" id="74649"/>
    <lineage>
        <taxon>Eukaryota</taxon>
        <taxon>Viridiplantae</taxon>
        <taxon>Streptophyta</taxon>
        <taxon>Embryophyta</taxon>
        <taxon>Tracheophyta</taxon>
        <taxon>Spermatophyta</taxon>
        <taxon>Magnoliopsida</taxon>
        <taxon>eudicotyledons</taxon>
        <taxon>Gunneridae</taxon>
        <taxon>Pentapetalae</taxon>
        <taxon>rosids</taxon>
        <taxon>fabids</taxon>
        <taxon>Rosales</taxon>
        <taxon>Rosaceae</taxon>
        <taxon>Rosoideae</taxon>
        <taxon>Rosoideae incertae sedis</taxon>
        <taxon>Rosa</taxon>
    </lineage>
</organism>
<feature type="transmembrane region" description="Helical" evidence="11">
    <location>
        <begin position="469"/>
        <end position="492"/>
    </location>
</feature>
<dbReference type="EMBL" id="PDCK01000044">
    <property type="protein sequence ID" value="PRQ25082.1"/>
    <property type="molecule type" value="Genomic_DNA"/>
</dbReference>
<keyword evidence="4 11" id="KW-0812">Transmembrane</keyword>
<evidence type="ECO:0000259" key="12">
    <source>
        <dbReference type="Pfam" id="PF01490"/>
    </source>
</evidence>
<keyword evidence="6" id="KW-0029">Amino-acid transport</keyword>
<dbReference type="PANTHER" id="PTHR48017">
    <property type="entry name" value="OS05G0424000 PROTEIN-RELATED"/>
    <property type="match status" value="1"/>
</dbReference>
<dbReference type="GO" id="GO:0012505">
    <property type="term" value="C:endomembrane system"/>
    <property type="evidence" value="ECO:0007669"/>
    <property type="project" value="UniProtKB-SubCell"/>
</dbReference>
<keyword evidence="8 11" id="KW-0472">Membrane</keyword>
<keyword evidence="7 11" id="KW-1133">Transmembrane helix</keyword>
<feature type="transmembrane region" description="Helical" evidence="11">
    <location>
        <begin position="99"/>
        <end position="122"/>
    </location>
</feature>
<evidence type="ECO:0000313" key="14">
    <source>
        <dbReference type="Proteomes" id="UP000238479"/>
    </source>
</evidence>
<feature type="transmembrane region" description="Helical" evidence="11">
    <location>
        <begin position="367"/>
        <end position="392"/>
    </location>
</feature>
<accession>A0A2P6PT28</accession>
<evidence type="ECO:0000256" key="10">
    <source>
        <dbReference type="ARBA" id="ARBA00045588"/>
    </source>
</evidence>
<reference evidence="13 14" key="1">
    <citation type="journal article" date="2018" name="Nat. Genet.">
        <title>The Rosa genome provides new insights in the design of modern roses.</title>
        <authorList>
            <person name="Bendahmane M."/>
        </authorList>
    </citation>
    <scope>NUCLEOTIDE SEQUENCE [LARGE SCALE GENOMIC DNA]</scope>
    <source>
        <strain evidence="14">cv. Old Blush</strain>
    </source>
</reference>
<sequence length="506" mass="55237">MGEVVIETNYMGDLHLAQAMDPSFNTAMGISSRSAALVIPMTISSSANEDGTNPGGVGGELDKQDAWLPLTESRNGSTYSVTFHLLCSGIGTQALSLPVAFAALGWAWGCICLLLAFAWQLYTIRLLVLSHESDTGTRYSRYLQLAIRAFGQKLGKLLVMFPMVYLSNGACVQLIIAGGLTMELFFKTVCNDVATTYCHPMTGTECFLVFMIMAIIVAQFPNLNSIAWVSLIGSITAIVYCTIIWSISVGKGRPNGISYNPPEMESNMDRFGRILNAIGIVFLAFRGHNVILEIQGTLPSEPKHPIHKRMWRGVIISYAIIAICLLLLAIAGFWAHGNKVPSSSVLSISAILGSAAQLPGHNNNSRYVLGVICILVIIHCLSTFQIYGMVAFDNLEMKYTMRKNKPCPRWLRVAFRFLFGGVAFFIAVTFPFFVSLAPLIGGLTLPMAYAYPCFMWITLKKPKPKGLMWCINVGLGCLGLVLSVVLVVAAAWNLAQKGLNANFFKP</sequence>
<dbReference type="InterPro" id="IPR013057">
    <property type="entry name" value="AA_transpt_TM"/>
</dbReference>
<evidence type="ECO:0000256" key="8">
    <source>
        <dbReference type="ARBA" id="ARBA00023136"/>
    </source>
</evidence>
<feature type="domain" description="Amino acid transporter transmembrane" evidence="12">
    <location>
        <begin position="75"/>
        <end position="489"/>
    </location>
</feature>
<feature type="transmembrane region" description="Helical" evidence="11">
    <location>
        <begin position="313"/>
        <end position="335"/>
    </location>
</feature>
<dbReference type="Pfam" id="PF01490">
    <property type="entry name" value="Aa_trans"/>
    <property type="match status" value="1"/>
</dbReference>
<protein>
    <submittedName>
        <fullName evidence="13">Putative amino acid transporter, transmembrane domain-containing protein</fullName>
    </submittedName>
</protein>
<dbReference type="Proteomes" id="UP000238479">
    <property type="component" value="Chromosome 6"/>
</dbReference>
<dbReference type="OMA" id="DANFFKP"/>
<comment type="caution">
    <text evidence="13">The sequence shown here is derived from an EMBL/GenBank/DDBJ whole genome shotgun (WGS) entry which is preliminary data.</text>
</comment>
<evidence type="ECO:0000256" key="1">
    <source>
        <dbReference type="ARBA" id="ARBA00004127"/>
    </source>
</evidence>
<evidence type="ECO:0000256" key="2">
    <source>
        <dbReference type="ARBA" id="ARBA00005590"/>
    </source>
</evidence>
<comment type="function">
    <text evidence="10">Carrier protein involved in proton-driven auxin influx. Mediates the formation of auxin gradient from developing leaves (site of auxin biosynthesis) to tips by contributing to the loading of auxin in vascular tissues and facilitating acropetal (base to tip) auxin transport within inner tissues of the root apex, and basipetal (tip to base) auxin transport within outer tissues of the root apex. May be involved in lateral roots and nodules formation.</text>
</comment>
<dbReference type="Gramene" id="PRQ25082">
    <property type="protein sequence ID" value="PRQ25082"/>
    <property type="gene ID" value="RchiOBHm_Chr6g0279691"/>
</dbReference>